<accession>A0ABT6LSS5</accession>
<feature type="transmembrane region" description="Helical" evidence="1">
    <location>
        <begin position="146"/>
        <end position="166"/>
    </location>
</feature>
<keyword evidence="1" id="KW-0472">Membrane</keyword>
<organism evidence="2 3">
    <name type="scientific">Streptomyces pseudovenezuelae</name>
    <dbReference type="NCBI Taxonomy" id="67350"/>
    <lineage>
        <taxon>Bacteria</taxon>
        <taxon>Bacillati</taxon>
        <taxon>Actinomycetota</taxon>
        <taxon>Actinomycetes</taxon>
        <taxon>Kitasatosporales</taxon>
        <taxon>Streptomycetaceae</taxon>
        <taxon>Streptomyces</taxon>
        <taxon>Streptomyces aurantiacus group</taxon>
    </lineage>
</organism>
<protein>
    <submittedName>
        <fullName evidence="2">ABC-type transport system involved in multi-copper enzyme maturation permease subunit</fullName>
    </submittedName>
</protein>
<feature type="transmembrane region" description="Helical" evidence="1">
    <location>
        <begin position="66"/>
        <end position="88"/>
    </location>
</feature>
<feature type="transmembrane region" description="Helical" evidence="1">
    <location>
        <begin position="225"/>
        <end position="246"/>
    </location>
</feature>
<dbReference type="RefSeq" id="WP_280880187.1">
    <property type="nucleotide sequence ID" value="NZ_JARXVH010000012.1"/>
</dbReference>
<evidence type="ECO:0000313" key="3">
    <source>
        <dbReference type="Proteomes" id="UP001160499"/>
    </source>
</evidence>
<keyword evidence="1" id="KW-0812">Transmembrane</keyword>
<reference evidence="2 3" key="1">
    <citation type="submission" date="2023-04" db="EMBL/GenBank/DDBJ databases">
        <title>Forest soil microbial communities from Buena Vista Peninsula, Colon Province, Panama.</title>
        <authorList>
            <person name="Bouskill N."/>
        </authorList>
    </citation>
    <scope>NUCLEOTIDE SEQUENCE [LARGE SCALE GENOMIC DNA]</scope>
    <source>
        <strain evidence="2 3">GGS1</strain>
    </source>
</reference>
<dbReference type="Proteomes" id="UP001160499">
    <property type="component" value="Unassembled WGS sequence"/>
</dbReference>
<keyword evidence="1" id="KW-1133">Transmembrane helix</keyword>
<name>A0ABT6LSS5_9ACTN</name>
<feature type="transmembrane region" description="Helical" evidence="1">
    <location>
        <begin position="109"/>
        <end position="134"/>
    </location>
</feature>
<keyword evidence="3" id="KW-1185">Reference proteome</keyword>
<dbReference type="PANTHER" id="PTHR37305">
    <property type="entry name" value="INTEGRAL MEMBRANE PROTEIN-RELATED"/>
    <property type="match status" value="1"/>
</dbReference>
<proteinExistence type="predicted"/>
<comment type="caution">
    <text evidence="2">The sequence shown here is derived from an EMBL/GenBank/DDBJ whole genome shotgun (WGS) entry which is preliminary data.</text>
</comment>
<sequence>MRAHHALRPLHAEWTKLRTLPSTWWLLAALVALTLAVGAAAIAPVAADVCPGGTCDEDTVKLSLTGVWMGQAACLILGVLTMGAEYGTGTIRTTLAATPTRWRVLASKATVLALLTAAGGALAVLASILLADALLPDYAPALRPTLGSVLCLTLVALLGLALATMLRDTSGAITLGLGILYVVPLLVTLIPSPTWQHRLERWAPMPAALSIQSTRHLADLPIAPWPGLGVLAAYAAGLLLLAGVLFRTRDA</sequence>
<evidence type="ECO:0000256" key="1">
    <source>
        <dbReference type="SAM" id="Phobius"/>
    </source>
</evidence>
<gene>
    <name evidence="2" type="ORF">M2283_006709</name>
</gene>
<feature type="transmembrane region" description="Helical" evidence="1">
    <location>
        <begin position="173"/>
        <end position="192"/>
    </location>
</feature>
<dbReference type="EMBL" id="JARXVH010000012">
    <property type="protein sequence ID" value="MDH6219375.1"/>
    <property type="molecule type" value="Genomic_DNA"/>
</dbReference>
<dbReference type="PANTHER" id="PTHR37305:SF1">
    <property type="entry name" value="MEMBRANE PROTEIN"/>
    <property type="match status" value="1"/>
</dbReference>
<evidence type="ECO:0000313" key="2">
    <source>
        <dbReference type="EMBL" id="MDH6219375.1"/>
    </source>
</evidence>